<keyword evidence="8" id="KW-0472">Membrane</keyword>
<comment type="caution">
    <text evidence="10">The sequence shown here is derived from an EMBL/GenBank/DDBJ whole genome shotgun (WGS) entry which is preliminary data.</text>
</comment>
<feature type="domain" description="ABC transporter" evidence="9">
    <location>
        <begin position="5"/>
        <end position="241"/>
    </location>
</feature>
<keyword evidence="3" id="KW-1003">Cell membrane</keyword>
<keyword evidence="6 10" id="KW-0067">ATP-binding</keyword>
<dbReference type="PROSITE" id="PS00211">
    <property type="entry name" value="ABC_TRANSPORTER_1"/>
    <property type="match status" value="1"/>
</dbReference>
<evidence type="ECO:0000256" key="8">
    <source>
        <dbReference type="ARBA" id="ARBA00023136"/>
    </source>
</evidence>
<evidence type="ECO:0000256" key="3">
    <source>
        <dbReference type="ARBA" id="ARBA00022475"/>
    </source>
</evidence>
<dbReference type="AlphaFoldDB" id="A0A7C4Q0N9"/>
<dbReference type="EMBL" id="DSXR01000032">
    <property type="protein sequence ID" value="HGS86464.1"/>
    <property type="molecule type" value="Genomic_DNA"/>
</dbReference>
<dbReference type="GO" id="GO:0016887">
    <property type="term" value="F:ATP hydrolysis activity"/>
    <property type="evidence" value="ECO:0007669"/>
    <property type="project" value="InterPro"/>
</dbReference>
<gene>
    <name evidence="10" type="ORF">ENT17_02480</name>
</gene>
<accession>A0A7C4Q0N9</accession>
<dbReference type="InterPro" id="IPR027417">
    <property type="entry name" value="P-loop_NTPase"/>
</dbReference>
<evidence type="ECO:0000256" key="5">
    <source>
        <dbReference type="ARBA" id="ARBA00022741"/>
    </source>
</evidence>
<dbReference type="InterPro" id="IPR003593">
    <property type="entry name" value="AAA+_ATPase"/>
</dbReference>
<feature type="domain" description="ABC transporter" evidence="9">
    <location>
        <begin position="258"/>
        <end position="502"/>
    </location>
</feature>
<organism evidence="10">
    <name type="scientific">Bellilinea caldifistulae</name>
    <dbReference type="NCBI Taxonomy" id="360411"/>
    <lineage>
        <taxon>Bacteria</taxon>
        <taxon>Bacillati</taxon>
        <taxon>Chloroflexota</taxon>
        <taxon>Anaerolineae</taxon>
        <taxon>Anaerolineales</taxon>
        <taxon>Anaerolineaceae</taxon>
        <taxon>Bellilinea</taxon>
    </lineage>
</organism>
<evidence type="ECO:0000313" key="10">
    <source>
        <dbReference type="EMBL" id="HGS86464.1"/>
    </source>
</evidence>
<evidence type="ECO:0000256" key="6">
    <source>
        <dbReference type="ARBA" id="ARBA00022840"/>
    </source>
</evidence>
<dbReference type="Gene3D" id="3.40.50.300">
    <property type="entry name" value="P-loop containing nucleotide triphosphate hydrolases"/>
    <property type="match status" value="2"/>
</dbReference>
<dbReference type="FunFam" id="3.40.50.300:FF:000127">
    <property type="entry name" value="Ribose import ATP-binding protein RbsA"/>
    <property type="match status" value="1"/>
</dbReference>
<dbReference type="InterPro" id="IPR050107">
    <property type="entry name" value="ABC_carbohydrate_import_ATPase"/>
</dbReference>
<dbReference type="Pfam" id="PF00005">
    <property type="entry name" value="ABC_tran"/>
    <property type="match status" value="2"/>
</dbReference>
<evidence type="ECO:0000259" key="9">
    <source>
        <dbReference type="PROSITE" id="PS50893"/>
    </source>
</evidence>
<keyword evidence="5" id="KW-0547">Nucleotide-binding</keyword>
<dbReference type="SMART" id="SM00382">
    <property type="entry name" value="AAA"/>
    <property type="match status" value="1"/>
</dbReference>
<proteinExistence type="predicted"/>
<dbReference type="PROSITE" id="PS50893">
    <property type="entry name" value="ABC_TRANSPORTER_2"/>
    <property type="match status" value="2"/>
</dbReference>
<dbReference type="CDD" id="cd03215">
    <property type="entry name" value="ABC_Carb_Monos_II"/>
    <property type="match status" value="1"/>
</dbReference>
<dbReference type="PANTHER" id="PTHR43790">
    <property type="entry name" value="CARBOHYDRATE TRANSPORT ATP-BINDING PROTEIN MG119-RELATED"/>
    <property type="match status" value="1"/>
</dbReference>
<evidence type="ECO:0000256" key="4">
    <source>
        <dbReference type="ARBA" id="ARBA00022737"/>
    </source>
</evidence>
<evidence type="ECO:0000256" key="7">
    <source>
        <dbReference type="ARBA" id="ARBA00022967"/>
    </source>
</evidence>
<dbReference type="GO" id="GO:0005886">
    <property type="term" value="C:plasma membrane"/>
    <property type="evidence" value="ECO:0007669"/>
    <property type="project" value="UniProtKB-SubCell"/>
</dbReference>
<evidence type="ECO:0000256" key="2">
    <source>
        <dbReference type="ARBA" id="ARBA00022448"/>
    </source>
</evidence>
<dbReference type="SUPFAM" id="SSF52540">
    <property type="entry name" value="P-loop containing nucleoside triphosphate hydrolases"/>
    <property type="match status" value="2"/>
</dbReference>
<evidence type="ECO:0000256" key="1">
    <source>
        <dbReference type="ARBA" id="ARBA00004202"/>
    </source>
</evidence>
<dbReference type="GO" id="GO:0005524">
    <property type="term" value="F:ATP binding"/>
    <property type="evidence" value="ECO:0007669"/>
    <property type="project" value="UniProtKB-KW"/>
</dbReference>
<keyword evidence="2" id="KW-0813">Transport</keyword>
<name>A0A7C4Q0N9_9CHLR</name>
<dbReference type="InterPro" id="IPR017871">
    <property type="entry name" value="ABC_transporter-like_CS"/>
</dbReference>
<keyword evidence="4" id="KW-0677">Repeat</keyword>
<protein>
    <submittedName>
        <fullName evidence="10">ABC transporter ATP-binding protein</fullName>
    </submittedName>
</protein>
<dbReference type="InterPro" id="IPR003439">
    <property type="entry name" value="ABC_transporter-like_ATP-bd"/>
</dbReference>
<keyword evidence="7" id="KW-1278">Translocase</keyword>
<comment type="subcellular location">
    <subcellularLocation>
        <location evidence="1">Cell membrane</location>
        <topology evidence="1">Peripheral membrane protein</topology>
    </subcellularLocation>
</comment>
<dbReference type="PANTHER" id="PTHR43790:SF4">
    <property type="entry name" value="GUANOSINE IMPORT ATP-BINDING PROTEIN NUPO"/>
    <property type="match status" value="1"/>
</dbReference>
<sequence>MTPVLELRGITKRFPGVLANDHIDLTLEQGTIHALLGENGAGKTTLMNILYGLYKPDEGEIFVNGEPFHVHSPSDAIARGIGMVHQHFMLIPVFTVTENVMLGEESLKTGGFLDREAAAKRIREISSQYSLEVNPDSYIKDLPVGVQQRVEIIKLLYRNANILIFDEPTAVLTPQEADELFEIMHSLTAQGKSIIFITHKLREVLQVADMITVIRRGRVIGSVLPSEADQSKLATMMVGREVKLELEKEPPRPKETILKVENLIVTDDTHQVAVDDVSFEVREGEILGIAGVQGNGQTELVEAVTGMRDVEDGKVFLMGKDVTHAIPRKFTEAGTAHVPEDRQRDGLVLPFPVMENLMLCTYYLPPFAKGAIIQWDYVMQNATRLVKEFDIRTPSIFTPAGSLSGGNQQKVIVARELSRPIHLLVAAQPTRGLDVGSIEYIHSQILKRRDEGVAVLLVSTELDEIMQLSDRIAVMYRGKITATISAEEASKELIGLLMAGVPLEDARQQIQKTAAQSEKIGGAN</sequence>
<reference evidence="10" key="1">
    <citation type="journal article" date="2020" name="mSystems">
        <title>Genome- and Community-Level Interaction Insights into Carbon Utilization and Element Cycling Functions of Hydrothermarchaeota in Hydrothermal Sediment.</title>
        <authorList>
            <person name="Zhou Z."/>
            <person name="Liu Y."/>
            <person name="Xu W."/>
            <person name="Pan J."/>
            <person name="Luo Z.H."/>
            <person name="Li M."/>
        </authorList>
    </citation>
    <scope>NUCLEOTIDE SEQUENCE [LARGE SCALE GENOMIC DNA]</scope>
    <source>
        <strain evidence="10">SpSt-556</strain>
    </source>
</reference>
<dbReference type="CDD" id="cd03216">
    <property type="entry name" value="ABC_Carb_Monos_I"/>
    <property type="match status" value="1"/>
</dbReference>